<gene>
    <name evidence="1" type="ORF">UFOPK4098_00937</name>
    <name evidence="2" type="ORF">UFOPK4347_00871</name>
</gene>
<dbReference type="AlphaFoldDB" id="A0A6J7QX68"/>
<evidence type="ECO:0000313" key="1">
    <source>
        <dbReference type="EMBL" id="CAB5022378.1"/>
    </source>
</evidence>
<evidence type="ECO:0000313" key="2">
    <source>
        <dbReference type="EMBL" id="CAB5065163.1"/>
    </source>
</evidence>
<protein>
    <submittedName>
        <fullName evidence="1">Unannotated protein</fullName>
    </submittedName>
</protein>
<dbReference type="EMBL" id="CAFBQU010000019">
    <property type="protein sequence ID" value="CAB5065163.1"/>
    <property type="molecule type" value="Genomic_DNA"/>
</dbReference>
<sequence>MNSTATVLHDSETLVVYPWLDPVVDSTGFEVRSDYVEHYWLGILGPTSTWLLRRLVSGFDHYPDGYELNLPETAAALGLNYRTDKECPFTRGIDRLVMFGVAQKYSYGLAVRTRIPALSARHVQRLPQHLRESHALWLTSATS</sequence>
<organism evidence="1">
    <name type="scientific">freshwater metagenome</name>
    <dbReference type="NCBI Taxonomy" id="449393"/>
    <lineage>
        <taxon>unclassified sequences</taxon>
        <taxon>metagenomes</taxon>
        <taxon>ecological metagenomes</taxon>
    </lineage>
</organism>
<name>A0A6J7QX68_9ZZZZ</name>
<proteinExistence type="predicted"/>
<dbReference type="EMBL" id="CAFBPN010000046">
    <property type="protein sequence ID" value="CAB5022378.1"/>
    <property type="molecule type" value="Genomic_DNA"/>
</dbReference>
<reference evidence="1" key="1">
    <citation type="submission" date="2020-05" db="EMBL/GenBank/DDBJ databases">
        <authorList>
            <person name="Chiriac C."/>
            <person name="Salcher M."/>
            <person name="Ghai R."/>
            <person name="Kavagutti S V."/>
        </authorList>
    </citation>
    <scope>NUCLEOTIDE SEQUENCE</scope>
</reference>
<accession>A0A6J7QX68</accession>